<evidence type="ECO:0000259" key="6">
    <source>
        <dbReference type="Pfam" id="PF25772"/>
    </source>
</evidence>
<comment type="similarity">
    <text evidence="2">Belongs to the RRP12 family.</text>
</comment>
<keyword evidence="8" id="KW-1185">Reference proteome</keyword>
<proteinExistence type="inferred from homology"/>
<evidence type="ECO:0008006" key="9">
    <source>
        <dbReference type="Google" id="ProtNLM"/>
    </source>
</evidence>
<feature type="region of interest" description="Disordered" evidence="4">
    <location>
        <begin position="996"/>
        <end position="1056"/>
    </location>
</feature>
<dbReference type="InterPro" id="IPR011989">
    <property type="entry name" value="ARM-like"/>
</dbReference>
<keyword evidence="3" id="KW-0539">Nucleus</keyword>
<accession>A0A0C9YPD0</accession>
<evidence type="ECO:0000256" key="4">
    <source>
        <dbReference type="SAM" id="MobiDB-lite"/>
    </source>
</evidence>
<dbReference type="PANTHER" id="PTHR48287:SF1">
    <property type="entry name" value="ARM REPEAT SUPERFAMILY PROTEIN"/>
    <property type="match status" value="1"/>
</dbReference>
<feature type="compositionally biased region" description="Basic and acidic residues" evidence="4">
    <location>
        <begin position="1098"/>
        <end position="1107"/>
    </location>
</feature>
<feature type="region of interest" description="Disordered" evidence="4">
    <location>
        <begin position="1085"/>
        <end position="1124"/>
    </location>
</feature>
<reference evidence="8" key="2">
    <citation type="submission" date="2015-01" db="EMBL/GenBank/DDBJ databases">
        <title>Evolutionary Origins and Diversification of the Mycorrhizal Mutualists.</title>
        <authorList>
            <consortium name="DOE Joint Genome Institute"/>
            <consortium name="Mycorrhizal Genomics Consortium"/>
            <person name="Kohler A."/>
            <person name="Kuo A."/>
            <person name="Nagy L.G."/>
            <person name="Floudas D."/>
            <person name="Copeland A."/>
            <person name="Barry K.W."/>
            <person name="Cichocki N."/>
            <person name="Veneault-Fourrey C."/>
            <person name="LaButti K."/>
            <person name="Lindquist E.A."/>
            <person name="Lipzen A."/>
            <person name="Lundell T."/>
            <person name="Morin E."/>
            <person name="Murat C."/>
            <person name="Riley R."/>
            <person name="Ohm R."/>
            <person name="Sun H."/>
            <person name="Tunlid A."/>
            <person name="Henrissat B."/>
            <person name="Grigoriev I.V."/>
            <person name="Hibbett D.S."/>
            <person name="Martin F."/>
        </authorList>
    </citation>
    <scope>NUCLEOTIDE SEQUENCE [LARGE SCALE GENOMIC DNA]</scope>
    <source>
        <strain evidence="8">LaAM-08-1</strain>
    </source>
</reference>
<comment type="subcellular location">
    <subcellularLocation>
        <location evidence="1">Nucleus</location>
    </subcellularLocation>
</comment>
<dbReference type="EMBL" id="KN838537">
    <property type="protein sequence ID" value="KIK09878.1"/>
    <property type="molecule type" value="Genomic_DNA"/>
</dbReference>
<sequence>MEEALAKIRPHTSSSLAHQKTPATLLIAIESTLHEQKTDLSPTAYFAALLTTLDGSIQKKDISLNDGDVLPAELYLLALVVPFVPLPVVRNNLSTLLSLTAPLFPSLDQHAPALRSQLSIYLTIFHSLDRPLLETQGIRQTFASILQLSIDQRPKVRKKAADLVKDVLDNPPTPLARHPYSDQVAAWLTSALSEANAGPFAKAKPGAESSLHVLALLRPLLPNLPSSALPSITKSLVSLPRLGNVYLSQSAYSILSEIFALPLEHSASGVGEQLSDILKVILSSPPSKSDATLCAAWVQVLGDATFAYSVIDSFSCSAELGKVWKSVWNFLDSSDPTTRKSAAKALDVLTRCFSPRLIESAIADADETSLIRKIVTQVTKAMNSIAFARAMPELLAVVSALFSNLRYKPSKASPTAAESLLLPIVSQLGHMRIQKGFDFKEAADATLSAAMRVLGPEVVFKVLPLNLEPGIRQPGQEPRAFLLPLIAQPHPSPLGHFVSYFVPLSERMFDLQQTAATQGRLSEAKVWNVLVGQVWSGLSGYCFETPDLKEALNPAFSQLLSQLLYSQSELRPAILKALKILVDSNLAISASNAPLTSLASLTPQEAAANVAFLRTQVESWLAVLFNVFGSNGRDSRGMIGDVITAWASIGEEQEIHKAFDKVVQLLKSNLAMCQKVPATIAIESNDAGNMTTTSQDILILLLPYLSPADSTSLFDLCLTPEVLNGRNNGIQKRGYKTLAKLVDGGKILVDSEIVVRKLDEMMDGLTPAAKKDRFNLLALLIPLLPPFAMHVIPALIPEAILGTKEPSEKARGAAFDVILVMGRKMSSGGVVKRSMVDGMDEDAVDAFPAKASIEEFMTMVVGGLAGASPHMISATITAISRLVFEFKDSISTNMHSEIFMMLLVFLSSANREIVKSVLGFIKLAIHTLPADLIRPHLKDLVPTLLNWSHDHKNHFKVKVRHIFERMLRRFSWDEVYSCAGEEEAAKVLVNIKKRKDRAKRKRANKPDEDEDAKEPTFSKPAAGDAFEDVLYGSESELDDDSEDDRPASQVQSSKKKATEYGARLWLDDDEPTDLLQGATSKIINSGLNRRRKPGQDAAHFKTDEDTGKMIIDADSDSGASSGEHATAEVVGSAYKESLTSVDGFTRGPNGRIKFHKDTKKRRRENEGAEQDVEMADGEVQETGKAKKNKKTPEIKLGHEFKAKKAGGDVKKGGVDPYAYLSLSQAAKKGGRGSNKIGIIGKR</sequence>
<feature type="domain" description="RRP12 HEAT" evidence="5">
    <location>
        <begin position="333"/>
        <end position="630"/>
    </location>
</feature>
<evidence type="ECO:0000313" key="7">
    <source>
        <dbReference type="EMBL" id="KIK09878.1"/>
    </source>
</evidence>
<dbReference type="Pfam" id="PF08161">
    <property type="entry name" value="RRP12_HEAT"/>
    <property type="match status" value="1"/>
</dbReference>
<feature type="region of interest" description="Disordered" evidence="4">
    <location>
        <begin position="1140"/>
        <end position="1193"/>
    </location>
</feature>
<dbReference type="STRING" id="1095629.A0A0C9YPD0"/>
<feature type="compositionally biased region" description="Basic residues" evidence="4">
    <location>
        <begin position="1152"/>
        <end position="1162"/>
    </location>
</feature>
<dbReference type="InterPro" id="IPR016024">
    <property type="entry name" value="ARM-type_fold"/>
</dbReference>
<evidence type="ECO:0000256" key="3">
    <source>
        <dbReference type="ARBA" id="ARBA00023242"/>
    </source>
</evidence>
<dbReference type="AlphaFoldDB" id="A0A0C9YPD0"/>
<dbReference type="InterPro" id="IPR052087">
    <property type="entry name" value="RRP12"/>
</dbReference>
<dbReference type="HOGENOM" id="CLU_003753_1_0_1"/>
<dbReference type="Proteomes" id="UP000054477">
    <property type="component" value="Unassembled WGS sequence"/>
</dbReference>
<gene>
    <name evidence="7" type="ORF">K443DRAFT_303416</name>
</gene>
<dbReference type="InterPro" id="IPR012978">
    <property type="entry name" value="HEAT_RRP12"/>
</dbReference>
<dbReference type="Pfam" id="PF25772">
    <property type="entry name" value="HEAT_RRP12_N"/>
    <property type="match status" value="1"/>
</dbReference>
<evidence type="ECO:0000313" key="8">
    <source>
        <dbReference type="Proteomes" id="UP000054477"/>
    </source>
</evidence>
<evidence type="ECO:0000259" key="5">
    <source>
        <dbReference type="Pfam" id="PF08161"/>
    </source>
</evidence>
<dbReference type="Gene3D" id="1.25.10.10">
    <property type="entry name" value="Leucine-rich Repeat Variant"/>
    <property type="match status" value="2"/>
</dbReference>
<protein>
    <recommendedName>
        <fullName evidence="9">Ribosomal RNA-processing protein 12-like conserved domain-containing protein</fullName>
    </recommendedName>
</protein>
<evidence type="ECO:0000256" key="1">
    <source>
        <dbReference type="ARBA" id="ARBA00004123"/>
    </source>
</evidence>
<feature type="compositionally biased region" description="Acidic residues" evidence="4">
    <location>
        <begin position="1167"/>
        <end position="1179"/>
    </location>
</feature>
<dbReference type="OrthoDB" id="2192888at2759"/>
<organism evidence="7 8">
    <name type="scientific">Laccaria amethystina LaAM-08-1</name>
    <dbReference type="NCBI Taxonomy" id="1095629"/>
    <lineage>
        <taxon>Eukaryota</taxon>
        <taxon>Fungi</taxon>
        <taxon>Dikarya</taxon>
        <taxon>Basidiomycota</taxon>
        <taxon>Agaricomycotina</taxon>
        <taxon>Agaricomycetes</taxon>
        <taxon>Agaricomycetidae</taxon>
        <taxon>Agaricales</taxon>
        <taxon>Agaricineae</taxon>
        <taxon>Hydnangiaceae</taxon>
        <taxon>Laccaria</taxon>
    </lineage>
</organism>
<reference evidence="7 8" key="1">
    <citation type="submission" date="2014-04" db="EMBL/GenBank/DDBJ databases">
        <authorList>
            <consortium name="DOE Joint Genome Institute"/>
            <person name="Kuo A."/>
            <person name="Kohler A."/>
            <person name="Nagy L.G."/>
            <person name="Floudas D."/>
            <person name="Copeland A."/>
            <person name="Barry K.W."/>
            <person name="Cichocki N."/>
            <person name="Veneault-Fourrey C."/>
            <person name="LaButti K."/>
            <person name="Lindquist E.A."/>
            <person name="Lipzen A."/>
            <person name="Lundell T."/>
            <person name="Morin E."/>
            <person name="Murat C."/>
            <person name="Sun H."/>
            <person name="Tunlid A."/>
            <person name="Henrissat B."/>
            <person name="Grigoriev I.V."/>
            <person name="Hibbett D.S."/>
            <person name="Martin F."/>
            <person name="Nordberg H.P."/>
            <person name="Cantor M.N."/>
            <person name="Hua S.X."/>
        </authorList>
    </citation>
    <scope>NUCLEOTIDE SEQUENCE [LARGE SCALE GENOMIC DNA]</scope>
    <source>
        <strain evidence="7 8">LaAM-08-1</strain>
    </source>
</reference>
<feature type="domain" description="RRP12 N-terminal HEAT" evidence="6">
    <location>
        <begin position="11"/>
        <end position="260"/>
    </location>
</feature>
<dbReference type="PANTHER" id="PTHR48287">
    <property type="entry name" value="ARM REPEAT SUPERFAMILY PROTEIN"/>
    <property type="match status" value="1"/>
</dbReference>
<dbReference type="GO" id="GO:0005634">
    <property type="term" value="C:nucleus"/>
    <property type="evidence" value="ECO:0007669"/>
    <property type="project" value="UniProtKB-SubCell"/>
</dbReference>
<dbReference type="InterPro" id="IPR057860">
    <property type="entry name" value="HEAT_RRP12_N"/>
</dbReference>
<name>A0A0C9YPD0_9AGAR</name>
<dbReference type="SUPFAM" id="SSF48371">
    <property type="entry name" value="ARM repeat"/>
    <property type="match status" value="1"/>
</dbReference>
<evidence type="ECO:0000256" key="2">
    <source>
        <dbReference type="ARBA" id="ARBA00007690"/>
    </source>
</evidence>